<evidence type="ECO:0000259" key="1">
    <source>
        <dbReference type="Pfam" id="PF05168"/>
    </source>
</evidence>
<dbReference type="OrthoDB" id="377412at2157"/>
<dbReference type="SUPFAM" id="SSF81593">
    <property type="entry name" value="Nucleotidyltransferase substrate binding subunit/domain"/>
    <property type="match status" value="1"/>
</dbReference>
<sequence>MLWYEFLIQAKKDMQRARSLHREEDYGFAAYSCQQGLEKYLKAFLLKNSAIDRPADISHADMIKLFNIINKKTKAFVDSHGSAQIVPDADLQDAKKNLNDLLETVQPNPRISETDRLMTKTQLWKFSLQLPVDKAYESRFELRKELLRESLKPVGEGFRKYYEKEIVPMLAKIPIDQKRLAAQKYASEGGHFSDFMAQVTEGDIPTLNVGDFNLCMIALLTYMGEALRRNNYHRSADLWLERKKIFLLVYPYNFYTSIMKTYPHEDFGRYPTMIDGRSSLDLYPLYAENLSKLISEVENDCAKVENAIYGKWDKA</sequence>
<name>A0A060HUT4_9ARCH</name>
<organism evidence="2 3">
    <name type="scientific">Nitrososphaera viennensis EN76</name>
    <dbReference type="NCBI Taxonomy" id="926571"/>
    <lineage>
        <taxon>Archaea</taxon>
        <taxon>Nitrososphaerota</taxon>
        <taxon>Nitrososphaeria</taxon>
        <taxon>Nitrososphaerales</taxon>
        <taxon>Nitrososphaeraceae</taxon>
        <taxon>Nitrososphaera</taxon>
    </lineage>
</organism>
<evidence type="ECO:0000313" key="3">
    <source>
        <dbReference type="Proteomes" id="UP000027093"/>
    </source>
</evidence>
<evidence type="ECO:0000313" key="2">
    <source>
        <dbReference type="EMBL" id="AIC17186.1"/>
    </source>
</evidence>
<proteinExistence type="predicted"/>
<dbReference type="Pfam" id="PF05168">
    <property type="entry name" value="HEPN"/>
    <property type="match status" value="1"/>
</dbReference>
<gene>
    <name evidence="2" type="ORF">NVIE_029100</name>
</gene>
<dbReference type="AlphaFoldDB" id="A0A060HUT4"/>
<dbReference type="Gene3D" id="1.20.120.330">
    <property type="entry name" value="Nucleotidyltransferases domain 2"/>
    <property type="match status" value="1"/>
</dbReference>
<dbReference type="EMBL" id="CP007536">
    <property type="protein sequence ID" value="AIC17186.1"/>
    <property type="molecule type" value="Genomic_DNA"/>
</dbReference>
<dbReference type="RefSeq" id="WP_158435256.1">
    <property type="nucleotide sequence ID" value="NZ_CP007536.1"/>
</dbReference>
<dbReference type="KEGG" id="nvn:NVIE_029100"/>
<keyword evidence="3" id="KW-1185">Reference proteome</keyword>
<dbReference type="HOGENOM" id="CLU_881718_0_0_2"/>
<protein>
    <recommendedName>
        <fullName evidence="1">HEPN domain-containing protein</fullName>
    </recommendedName>
</protein>
<dbReference type="InterPro" id="IPR007842">
    <property type="entry name" value="HEPN_dom"/>
</dbReference>
<accession>A0A060HUT4</accession>
<feature type="domain" description="HEPN" evidence="1">
    <location>
        <begin position="6"/>
        <end position="75"/>
    </location>
</feature>
<dbReference type="GeneID" id="74948143"/>
<dbReference type="Proteomes" id="UP000027093">
    <property type="component" value="Chromosome"/>
</dbReference>
<reference evidence="2 3" key="1">
    <citation type="journal article" date="2014" name="Int. J. Syst. Evol. Microbiol.">
        <title>Nitrososphaera viennensis gen. nov., sp. nov., an aerobic and mesophilic, ammonia-oxidizing archaeon from soil and a member of the archaeal phylum Thaumarchaeota.</title>
        <authorList>
            <person name="Stieglmeier M."/>
            <person name="Klingl A."/>
            <person name="Alves R.J."/>
            <person name="Rittmann S.K."/>
            <person name="Melcher M."/>
            <person name="Leisch N."/>
            <person name="Schleper C."/>
        </authorList>
    </citation>
    <scope>NUCLEOTIDE SEQUENCE [LARGE SCALE GENOMIC DNA]</scope>
    <source>
        <strain evidence="2">EN76</strain>
    </source>
</reference>